<keyword evidence="4 9" id="KW-0812">Transmembrane</keyword>
<evidence type="ECO:0000256" key="9">
    <source>
        <dbReference type="PROSITE-ProRule" id="PRU00282"/>
    </source>
</evidence>
<dbReference type="AlphaFoldDB" id="A0A7S0WTT5"/>
<evidence type="ECO:0000256" key="6">
    <source>
        <dbReference type="ARBA" id="ARBA00022989"/>
    </source>
</evidence>
<accession>A0A7S0WTT5</accession>
<sequence>MGDRLLHADGEAGPRGYSSRPGTSGDVISSPVRGSLNSNVFTAACSGAVSGVAVAIVGHPFDTLKVRLQTSTSQLISDGMRLSRQHGPLGGLFRGLPPQIATQLVTSATLFGLEDHIHRGLLYGLNRTVGNKEGEGYAWKLLPHCVAGAIAGGALSIVTCPLEVIKCRLQVAGAPPMGPRFLHSSLPTSLWRGMHATILRCSLGNFAFFGIFHASKEAYGRELSPWETVCAGAVAGCGYWTVGYPFDLIKSQQQCSVGDALCGTRPLPTLSELAKQNVRERGLSNGLFRGLGITLARAVPTSGVAWLTYCTMHKWLQ</sequence>
<dbReference type="GO" id="GO:0031966">
    <property type="term" value="C:mitochondrial membrane"/>
    <property type="evidence" value="ECO:0007669"/>
    <property type="project" value="UniProtKB-SubCell"/>
</dbReference>
<comment type="similarity">
    <text evidence="2 10">Belongs to the mitochondrial carrier (TC 2.A.29) family.</text>
</comment>
<evidence type="ECO:0000313" key="12">
    <source>
        <dbReference type="EMBL" id="CAD8682552.1"/>
    </source>
</evidence>
<keyword evidence="7" id="KW-0496">Mitochondrion</keyword>
<dbReference type="InterPro" id="IPR023395">
    <property type="entry name" value="MCP_dom_sf"/>
</dbReference>
<evidence type="ECO:0008006" key="13">
    <source>
        <dbReference type="Google" id="ProtNLM"/>
    </source>
</evidence>
<dbReference type="SUPFAM" id="SSF103506">
    <property type="entry name" value="Mitochondrial carrier"/>
    <property type="match status" value="1"/>
</dbReference>
<evidence type="ECO:0000256" key="3">
    <source>
        <dbReference type="ARBA" id="ARBA00022448"/>
    </source>
</evidence>
<reference evidence="12" key="1">
    <citation type="submission" date="2021-01" db="EMBL/GenBank/DDBJ databases">
        <authorList>
            <person name="Corre E."/>
            <person name="Pelletier E."/>
            <person name="Niang G."/>
            <person name="Scheremetjew M."/>
            <person name="Finn R."/>
            <person name="Kale V."/>
            <person name="Holt S."/>
            <person name="Cochrane G."/>
            <person name="Meng A."/>
            <person name="Brown T."/>
            <person name="Cohen L."/>
        </authorList>
    </citation>
    <scope>NUCLEOTIDE SEQUENCE</scope>
    <source>
        <strain evidence="12">CCMP722</strain>
    </source>
</reference>
<protein>
    <recommendedName>
        <fullName evidence="13">Mitochondrial carrier protein</fullName>
    </recommendedName>
</protein>
<dbReference type="EMBL" id="HBFA01031751">
    <property type="protein sequence ID" value="CAD8682552.1"/>
    <property type="molecule type" value="Transcribed_RNA"/>
</dbReference>
<dbReference type="GO" id="GO:0000064">
    <property type="term" value="F:L-ornithine transmembrane transporter activity"/>
    <property type="evidence" value="ECO:0007669"/>
    <property type="project" value="TreeGrafter"/>
</dbReference>
<dbReference type="InterPro" id="IPR018108">
    <property type="entry name" value="MCP_transmembrane"/>
</dbReference>
<feature type="repeat" description="Solcar" evidence="9">
    <location>
        <begin position="223"/>
        <end position="315"/>
    </location>
</feature>
<feature type="repeat" description="Solcar" evidence="9">
    <location>
        <begin position="38"/>
        <end position="120"/>
    </location>
</feature>
<dbReference type="PANTHER" id="PTHR45624:SF12">
    <property type="entry name" value="MITOCHONDRIAL ORNITHINE TRANSPORTER 1"/>
    <property type="match status" value="1"/>
</dbReference>
<name>A0A7S0WTT5_9CHLO</name>
<feature type="compositionally biased region" description="Basic and acidic residues" evidence="11">
    <location>
        <begin position="1"/>
        <end position="12"/>
    </location>
</feature>
<dbReference type="PANTHER" id="PTHR45624">
    <property type="entry name" value="MITOCHONDRIAL BASIC AMINO ACIDS TRANSPORTER-RELATED"/>
    <property type="match status" value="1"/>
</dbReference>
<evidence type="ECO:0000256" key="11">
    <source>
        <dbReference type="SAM" id="MobiDB-lite"/>
    </source>
</evidence>
<dbReference type="Gene3D" id="1.50.40.10">
    <property type="entry name" value="Mitochondrial carrier domain"/>
    <property type="match status" value="2"/>
</dbReference>
<keyword evidence="3 10" id="KW-0813">Transport</keyword>
<keyword evidence="5" id="KW-0677">Repeat</keyword>
<proteinExistence type="inferred from homology"/>
<evidence type="ECO:0000256" key="2">
    <source>
        <dbReference type="ARBA" id="ARBA00006375"/>
    </source>
</evidence>
<evidence type="ECO:0000256" key="8">
    <source>
        <dbReference type="ARBA" id="ARBA00023136"/>
    </source>
</evidence>
<dbReference type="PROSITE" id="PS50920">
    <property type="entry name" value="SOLCAR"/>
    <property type="match status" value="3"/>
</dbReference>
<feature type="region of interest" description="Disordered" evidence="11">
    <location>
        <begin position="1"/>
        <end position="29"/>
    </location>
</feature>
<dbReference type="GO" id="GO:1990575">
    <property type="term" value="P:mitochondrial L-ornithine transmembrane transport"/>
    <property type="evidence" value="ECO:0007669"/>
    <property type="project" value="TreeGrafter"/>
</dbReference>
<comment type="subcellular location">
    <subcellularLocation>
        <location evidence="1">Mitochondrion membrane</location>
        <topology evidence="1">Multi-pass membrane protein</topology>
    </subcellularLocation>
</comment>
<evidence type="ECO:0000256" key="7">
    <source>
        <dbReference type="ARBA" id="ARBA00023128"/>
    </source>
</evidence>
<keyword evidence="6" id="KW-1133">Transmembrane helix</keyword>
<gene>
    <name evidence="12" type="ORF">POBO1169_LOCUS15970</name>
</gene>
<keyword evidence="8 9" id="KW-0472">Membrane</keyword>
<evidence type="ECO:0000256" key="10">
    <source>
        <dbReference type="RuleBase" id="RU000488"/>
    </source>
</evidence>
<dbReference type="InterPro" id="IPR050567">
    <property type="entry name" value="Mitochondrial_Carrier"/>
</dbReference>
<feature type="repeat" description="Solcar" evidence="9">
    <location>
        <begin position="139"/>
        <end position="218"/>
    </location>
</feature>
<evidence type="ECO:0000256" key="4">
    <source>
        <dbReference type="ARBA" id="ARBA00022692"/>
    </source>
</evidence>
<organism evidence="12">
    <name type="scientific">Pyramimonas obovata</name>
    <dbReference type="NCBI Taxonomy" id="1411642"/>
    <lineage>
        <taxon>Eukaryota</taxon>
        <taxon>Viridiplantae</taxon>
        <taxon>Chlorophyta</taxon>
        <taxon>Pyramimonadophyceae</taxon>
        <taxon>Pyramimonadales</taxon>
        <taxon>Pyramimonadaceae</taxon>
        <taxon>Pyramimonas</taxon>
        <taxon>Pyramimonas incertae sedis</taxon>
    </lineage>
</organism>
<evidence type="ECO:0000256" key="5">
    <source>
        <dbReference type="ARBA" id="ARBA00022737"/>
    </source>
</evidence>
<dbReference type="Pfam" id="PF00153">
    <property type="entry name" value="Mito_carr"/>
    <property type="match status" value="3"/>
</dbReference>
<evidence type="ECO:0000256" key="1">
    <source>
        <dbReference type="ARBA" id="ARBA00004225"/>
    </source>
</evidence>